<evidence type="ECO:0000256" key="5">
    <source>
        <dbReference type="ARBA" id="ARBA00023136"/>
    </source>
</evidence>
<keyword evidence="2" id="KW-1003">Cell membrane</keyword>
<gene>
    <name evidence="7" type="ORF">ACFFJ8_29970</name>
</gene>
<dbReference type="Proteomes" id="UP001589818">
    <property type="component" value="Unassembled WGS sequence"/>
</dbReference>
<feature type="transmembrane region" description="Helical" evidence="6">
    <location>
        <begin position="160"/>
        <end position="179"/>
    </location>
</feature>
<dbReference type="InterPro" id="IPR050833">
    <property type="entry name" value="Poly_Biosynth_Transport"/>
</dbReference>
<dbReference type="PANTHER" id="PTHR30250">
    <property type="entry name" value="PST FAMILY PREDICTED COLANIC ACID TRANSPORTER"/>
    <property type="match status" value="1"/>
</dbReference>
<feature type="transmembrane region" description="Helical" evidence="6">
    <location>
        <begin position="340"/>
        <end position="358"/>
    </location>
</feature>
<evidence type="ECO:0000256" key="6">
    <source>
        <dbReference type="SAM" id="Phobius"/>
    </source>
</evidence>
<feature type="transmembrane region" description="Helical" evidence="6">
    <location>
        <begin position="185"/>
        <end position="205"/>
    </location>
</feature>
<accession>A0ABV6JI42</accession>
<sequence length="447" mass="49297">MISLQAVKKRLTGRGAIQTILHTSAANLLIMILSTLTSIVTARLFGVAGKGEFSAILFWPTLLAGLVSFGLPTSLIFNMRTNAGKATEYVRAGFLFQIPVSLIVGIIAWIYLPVWLGQYSDAVIQVARWYTVLTLPMLLAVNLLAALTQSMDKFSLYNGLRLYVPLSNLAGLLVLWAIGKLTITYASIAFFATSLMVIVWSLYRLRRELIFNWFKPFADRIVFKSLFGYGGRVFGVELLGTLYSQCDKLIILSLLRPKDFGLYTVVYTLSRVFNVVQMAISNVIFPKVTGMDKDKIIATVGRAFRLSFLLMTAAVIPGMIIGRFLLGLLFGAQFLEAGNAFYLLSLECILGGGSWILASSFNAMGRPGLVVIRQAVALVITVGLFFVFTPLYGLNGIAFALLLGSVIRIVITIAAMRVVFKVRIADILFDKDDIRSLFKRLSRSMPS</sequence>
<proteinExistence type="predicted"/>
<feature type="transmembrane region" description="Helical" evidence="6">
    <location>
        <begin position="57"/>
        <end position="77"/>
    </location>
</feature>
<keyword evidence="8" id="KW-1185">Reference proteome</keyword>
<dbReference type="PANTHER" id="PTHR30250:SF11">
    <property type="entry name" value="O-ANTIGEN TRANSPORTER-RELATED"/>
    <property type="match status" value="1"/>
</dbReference>
<feature type="transmembrane region" description="Helical" evidence="6">
    <location>
        <begin position="264"/>
        <end position="285"/>
    </location>
</feature>
<evidence type="ECO:0000313" key="8">
    <source>
        <dbReference type="Proteomes" id="UP001589818"/>
    </source>
</evidence>
<keyword evidence="5 6" id="KW-0472">Membrane</keyword>
<evidence type="ECO:0000313" key="7">
    <source>
        <dbReference type="EMBL" id="MFC0395585.1"/>
    </source>
</evidence>
<keyword evidence="4 6" id="KW-1133">Transmembrane helix</keyword>
<comment type="subcellular location">
    <subcellularLocation>
        <location evidence="1">Cell membrane</location>
        <topology evidence="1">Multi-pass membrane protein</topology>
    </subcellularLocation>
</comment>
<feature type="transmembrane region" description="Helical" evidence="6">
    <location>
        <begin position="306"/>
        <end position="334"/>
    </location>
</feature>
<feature type="transmembrane region" description="Helical" evidence="6">
    <location>
        <begin position="20"/>
        <end position="45"/>
    </location>
</feature>
<evidence type="ECO:0000256" key="1">
    <source>
        <dbReference type="ARBA" id="ARBA00004651"/>
    </source>
</evidence>
<reference evidence="7 8" key="1">
    <citation type="submission" date="2024-09" db="EMBL/GenBank/DDBJ databases">
        <authorList>
            <person name="Sun Q."/>
            <person name="Mori K."/>
        </authorList>
    </citation>
    <scope>NUCLEOTIDE SEQUENCE [LARGE SCALE GENOMIC DNA]</scope>
    <source>
        <strain evidence="7 8">CCM 4839</strain>
    </source>
</reference>
<feature type="transmembrane region" description="Helical" evidence="6">
    <location>
        <begin position="370"/>
        <end position="391"/>
    </location>
</feature>
<feature type="transmembrane region" description="Helical" evidence="6">
    <location>
        <begin position="127"/>
        <end position="148"/>
    </location>
</feature>
<comment type="caution">
    <text evidence="7">The sequence shown here is derived from an EMBL/GenBank/DDBJ whole genome shotgun (WGS) entry which is preliminary data.</text>
</comment>
<feature type="transmembrane region" description="Helical" evidence="6">
    <location>
        <begin position="89"/>
        <end position="112"/>
    </location>
</feature>
<dbReference type="InterPro" id="IPR002797">
    <property type="entry name" value="Polysacc_synth"/>
</dbReference>
<evidence type="ECO:0000256" key="2">
    <source>
        <dbReference type="ARBA" id="ARBA00022475"/>
    </source>
</evidence>
<protein>
    <submittedName>
        <fullName evidence="7">Oligosaccharide flippase family protein</fullName>
    </submittedName>
</protein>
<organism evidence="7 8">
    <name type="scientific">Paenibacillus mendelii</name>
    <dbReference type="NCBI Taxonomy" id="206163"/>
    <lineage>
        <taxon>Bacteria</taxon>
        <taxon>Bacillati</taxon>
        <taxon>Bacillota</taxon>
        <taxon>Bacilli</taxon>
        <taxon>Bacillales</taxon>
        <taxon>Paenibacillaceae</taxon>
        <taxon>Paenibacillus</taxon>
    </lineage>
</organism>
<feature type="transmembrane region" description="Helical" evidence="6">
    <location>
        <begin position="397"/>
        <end position="420"/>
    </location>
</feature>
<dbReference type="EMBL" id="JBHLVF010000041">
    <property type="protein sequence ID" value="MFC0395585.1"/>
    <property type="molecule type" value="Genomic_DNA"/>
</dbReference>
<dbReference type="RefSeq" id="WP_204816667.1">
    <property type="nucleotide sequence ID" value="NZ_JANHOF010000001.1"/>
</dbReference>
<name>A0ABV6JI42_9BACL</name>
<dbReference type="Pfam" id="PF01943">
    <property type="entry name" value="Polysacc_synt"/>
    <property type="match status" value="1"/>
</dbReference>
<keyword evidence="3 6" id="KW-0812">Transmembrane</keyword>
<evidence type="ECO:0000256" key="4">
    <source>
        <dbReference type="ARBA" id="ARBA00022989"/>
    </source>
</evidence>
<evidence type="ECO:0000256" key="3">
    <source>
        <dbReference type="ARBA" id="ARBA00022692"/>
    </source>
</evidence>
<feature type="transmembrane region" description="Helical" evidence="6">
    <location>
        <begin position="226"/>
        <end position="244"/>
    </location>
</feature>